<dbReference type="NCBIfam" id="TIGR00585">
    <property type="entry name" value="mutl"/>
    <property type="match status" value="1"/>
</dbReference>
<dbReference type="PANTHER" id="PTHR10073:SF52">
    <property type="entry name" value="MISMATCH REPAIR ENDONUCLEASE PMS2"/>
    <property type="match status" value="1"/>
</dbReference>
<dbReference type="Gene3D" id="3.30.1370.100">
    <property type="entry name" value="MutL, C-terminal domain, regulatory subdomain"/>
    <property type="match status" value="1"/>
</dbReference>
<sequence length="919" mass="101683">MESSASVIKPINKSAIHRICSGQVILDLPSAVKELVENSLDAGATCIEVSLKEYGQESFQVVDNGCGISPNNFRVLALKHHTSKLSDFPDLQSLTTFGFRGEALSALCNLGELTVETRTKNEKVATHLTFDRSGSLTDEKKTARQVGTTVTVKNLFSNLPVRCKEFHRNIRKEYGKLISLLQAYALTAKGVRLVCTNTIGKNKNSGVLKTQGSGSLKDNIITVFGMNIFNCLEPVNLFISDTCQVDGFLSKAGYGSGRNIGDRQYYFVNGRPVDMPKVSKLVNELYRSANSKQYPIAIMNFVVPTNVCDVNVTPDKRKIFFTDEGSLLMSLKEALLKIYSPNLASFSVQKSEGLSQEGKNSKCCSQNEESFSPFSLKQVSPDDSDSKKDASGEKQPQETLKSSPDVNLVDVEDYSLSKKDFTLKAHNVKKDDAFSGSYSRKHTTISNNSSYSRQVSSYNSTMQKNVEGTDSPHSSGRVQSLLTSFVTVNKRKHESISNPLSEVPILRNGPTLLQSVTKNLNAHFKLAKSPVTNHVVGGSDESDRNESKPLNRTLMDEDYDVLDVSPVKAVKDSGKFDEDPITIEKPAPVSESVSDPTSPEKTNDALELIDISTPPDSSQPALDAPDPSRPKMCYSMRFSFEELKKKRQQKLSAFQASKSTPKMSPAKGCYADATLEHSQVVKEDAKARALSAATSELEKLFKKEDFGRMKVIGQFNLGFIIGKLDQDLFIVDQHAADEKYNYEHLSQSTILNQQPLLRPILVELSPEEEVIVSMHMDTIRKNGFLLEEDVNATPGHRYRLKAVPFSKNITFGVSDVKELISILADSEGECSMMGTYKMDTADSVCPPRVRAMLASRACRSSVMIGDPLGRNEMQKIVAHLRGLRSPWNCPHGRPTMRHLVDLMTVHKQYKYTDEDDSAL</sequence>
<name>A0A2U1LII1_ARTAN</name>
<dbReference type="InterPro" id="IPR014762">
    <property type="entry name" value="DNA_mismatch_repair_CS"/>
</dbReference>
<feature type="domain" description="MutL C-terminal dimerisation" evidence="4">
    <location>
        <begin position="711"/>
        <end position="868"/>
    </location>
</feature>
<evidence type="ECO:0000256" key="3">
    <source>
        <dbReference type="SAM" id="MobiDB-lite"/>
    </source>
</evidence>
<dbReference type="InterPro" id="IPR013507">
    <property type="entry name" value="DNA_mismatch_S5_2-like"/>
</dbReference>
<feature type="region of interest" description="Disordered" evidence="3">
    <location>
        <begin position="610"/>
        <end position="629"/>
    </location>
</feature>
<dbReference type="OrthoDB" id="10254304at2759"/>
<dbReference type="InterPro" id="IPR014721">
    <property type="entry name" value="Ribsml_uS5_D2-typ_fold_subgr"/>
</dbReference>
<evidence type="ECO:0000313" key="7">
    <source>
        <dbReference type="Proteomes" id="UP000245207"/>
    </source>
</evidence>
<feature type="compositionally biased region" description="Basic and acidic residues" evidence="3">
    <location>
        <begin position="384"/>
        <end position="396"/>
    </location>
</feature>
<dbReference type="GO" id="GO:0032389">
    <property type="term" value="C:MutLalpha complex"/>
    <property type="evidence" value="ECO:0007669"/>
    <property type="project" value="TreeGrafter"/>
</dbReference>
<dbReference type="FunFam" id="3.30.1370.100:FF:000001">
    <property type="entry name" value="Mismatch repair endonuclease pms1, putative"/>
    <property type="match status" value="1"/>
</dbReference>
<feature type="compositionally biased region" description="Polar residues" evidence="3">
    <location>
        <begin position="356"/>
        <end position="375"/>
    </location>
</feature>
<comment type="similarity">
    <text evidence="1">Belongs to the DNA mismatch repair MutL/HexB family.</text>
</comment>
<dbReference type="Pfam" id="PF01119">
    <property type="entry name" value="DNA_mis_repair"/>
    <property type="match status" value="1"/>
</dbReference>
<dbReference type="GO" id="GO:0005524">
    <property type="term" value="F:ATP binding"/>
    <property type="evidence" value="ECO:0007669"/>
    <property type="project" value="InterPro"/>
</dbReference>
<evidence type="ECO:0000259" key="4">
    <source>
        <dbReference type="SMART" id="SM00853"/>
    </source>
</evidence>
<dbReference type="PROSITE" id="PS00058">
    <property type="entry name" value="DNA_MISMATCH_REPAIR_1"/>
    <property type="match status" value="1"/>
</dbReference>
<evidence type="ECO:0000313" key="6">
    <source>
        <dbReference type="EMBL" id="PWA48799.1"/>
    </source>
</evidence>
<gene>
    <name evidence="6" type="ORF">CTI12_AA484980</name>
</gene>
<dbReference type="InterPro" id="IPR036890">
    <property type="entry name" value="HATPase_C_sf"/>
</dbReference>
<dbReference type="STRING" id="35608.A0A2U1LII1"/>
<dbReference type="InterPro" id="IPR042121">
    <property type="entry name" value="MutL_C_regsub"/>
</dbReference>
<dbReference type="Pfam" id="PF13589">
    <property type="entry name" value="HATPase_c_3"/>
    <property type="match status" value="1"/>
</dbReference>
<dbReference type="InterPro" id="IPR020568">
    <property type="entry name" value="Ribosomal_Su5_D2-typ_SF"/>
</dbReference>
<feature type="domain" description="DNA mismatch repair protein S5" evidence="5">
    <location>
        <begin position="220"/>
        <end position="340"/>
    </location>
</feature>
<protein>
    <submittedName>
        <fullName evidence="6">DNA mismatch repair protein</fullName>
    </submittedName>
</protein>
<dbReference type="InterPro" id="IPR042120">
    <property type="entry name" value="MutL_C_dimsub"/>
</dbReference>
<keyword evidence="2" id="KW-0227">DNA damage</keyword>
<reference evidence="6 7" key="1">
    <citation type="journal article" date="2018" name="Mol. Plant">
        <title>The genome of Artemisia annua provides insight into the evolution of Asteraceae family and artemisinin biosynthesis.</title>
        <authorList>
            <person name="Shen Q."/>
            <person name="Zhang L."/>
            <person name="Liao Z."/>
            <person name="Wang S."/>
            <person name="Yan T."/>
            <person name="Shi P."/>
            <person name="Liu M."/>
            <person name="Fu X."/>
            <person name="Pan Q."/>
            <person name="Wang Y."/>
            <person name="Lv Z."/>
            <person name="Lu X."/>
            <person name="Zhang F."/>
            <person name="Jiang W."/>
            <person name="Ma Y."/>
            <person name="Chen M."/>
            <person name="Hao X."/>
            <person name="Li L."/>
            <person name="Tang Y."/>
            <person name="Lv G."/>
            <person name="Zhou Y."/>
            <person name="Sun X."/>
            <person name="Brodelius P.E."/>
            <person name="Rose J.K.C."/>
            <person name="Tang K."/>
        </authorList>
    </citation>
    <scope>NUCLEOTIDE SEQUENCE [LARGE SCALE GENOMIC DNA]</scope>
    <source>
        <strain evidence="7">cv. Huhao1</strain>
        <tissue evidence="6">Leaf</tissue>
    </source>
</reference>
<dbReference type="CDD" id="cd16926">
    <property type="entry name" value="HATPase_MutL-MLH-PMS-like"/>
    <property type="match status" value="1"/>
</dbReference>
<dbReference type="PANTHER" id="PTHR10073">
    <property type="entry name" value="DNA MISMATCH REPAIR PROTEIN MLH, PMS, MUTL"/>
    <property type="match status" value="1"/>
</dbReference>
<dbReference type="CDD" id="cd03484">
    <property type="entry name" value="MutL_Trans_hPMS_2_like"/>
    <property type="match status" value="1"/>
</dbReference>
<dbReference type="GO" id="GO:0140664">
    <property type="term" value="F:ATP-dependent DNA damage sensor activity"/>
    <property type="evidence" value="ECO:0007669"/>
    <property type="project" value="InterPro"/>
</dbReference>
<dbReference type="GO" id="GO:0016887">
    <property type="term" value="F:ATP hydrolysis activity"/>
    <property type="evidence" value="ECO:0007669"/>
    <property type="project" value="InterPro"/>
</dbReference>
<dbReference type="SMART" id="SM01340">
    <property type="entry name" value="DNA_mis_repair"/>
    <property type="match status" value="1"/>
</dbReference>
<dbReference type="InterPro" id="IPR038973">
    <property type="entry name" value="MutL/Mlh/Pms-like"/>
</dbReference>
<dbReference type="Gene3D" id="3.30.230.10">
    <property type="match status" value="1"/>
</dbReference>
<dbReference type="SUPFAM" id="SSF55874">
    <property type="entry name" value="ATPase domain of HSP90 chaperone/DNA topoisomerase II/histidine kinase"/>
    <property type="match status" value="1"/>
</dbReference>
<evidence type="ECO:0000259" key="5">
    <source>
        <dbReference type="SMART" id="SM01340"/>
    </source>
</evidence>
<dbReference type="FunFam" id="3.30.230.10:FF:000054">
    <property type="entry name" value="DNA mismatch repair protein PMS1"/>
    <property type="match status" value="1"/>
</dbReference>
<evidence type="ECO:0000256" key="1">
    <source>
        <dbReference type="ARBA" id="ARBA00006082"/>
    </source>
</evidence>
<dbReference type="GO" id="GO:0030983">
    <property type="term" value="F:mismatched DNA binding"/>
    <property type="evidence" value="ECO:0007669"/>
    <property type="project" value="InterPro"/>
</dbReference>
<dbReference type="GO" id="GO:0006298">
    <property type="term" value="P:mismatch repair"/>
    <property type="evidence" value="ECO:0007669"/>
    <property type="project" value="InterPro"/>
</dbReference>
<dbReference type="SUPFAM" id="SSF54211">
    <property type="entry name" value="Ribosomal protein S5 domain 2-like"/>
    <property type="match status" value="1"/>
</dbReference>
<dbReference type="SUPFAM" id="SSF118116">
    <property type="entry name" value="DNA mismatch repair protein MutL"/>
    <property type="match status" value="1"/>
</dbReference>
<dbReference type="EMBL" id="PKPP01009204">
    <property type="protein sequence ID" value="PWA48799.1"/>
    <property type="molecule type" value="Genomic_DNA"/>
</dbReference>
<keyword evidence="7" id="KW-1185">Reference proteome</keyword>
<feature type="compositionally biased region" description="Polar residues" evidence="3">
    <location>
        <begin position="591"/>
        <end position="600"/>
    </location>
</feature>
<accession>A0A2U1LII1</accession>
<dbReference type="SMART" id="SM00853">
    <property type="entry name" value="MutL_C"/>
    <property type="match status" value="1"/>
</dbReference>
<dbReference type="Pfam" id="PF08676">
    <property type="entry name" value="MutL_C"/>
    <property type="match status" value="1"/>
</dbReference>
<dbReference type="Gene3D" id="3.30.1540.20">
    <property type="entry name" value="MutL, C-terminal domain, dimerisation subdomain"/>
    <property type="match status" value="1"/>
</dbReference>
<comment type="caution">
    <text evidence="6">The sequence shown here is derived from an EMBL/GenBank/DDBJ whole genome shotgun (WGS) entry which is preliminary data.</text>
</comment>
<proteinExistence type="inferred from homology"/>
<dbReference type="AlphaFoldDB" id="A0A2U1LII1"/>
<dbReference type="FunFam" id="3.30.565.10:FF:000014">
    <property type="entry name" value="Mismatch repair endonuclease pms1, putative"/>
    <property type="match status" value="1"/>
</dbReference>
<dbReference type="InterPro" id="IPR002099">
    <property type="entry name" value="MutL/Mlh/PMS"/>
</dbReference>
<organism evidence="6 7">
    <name type="scientific">Artemisia annua</name>
    <name type="common">Sweet wormwood</name>
    <dbReference type="NCBI Taxonomy" id="35608"/>
    <lineage>
        <taxon>Eukaryota</taxon>
        <taxon>Viridiplantae</taxon>
        <taxon>Streptophyta</taxon>
        <taxon>Embryophyta</taxon>
        <taxon>Tracheophyta</taxon>
        <taxon>Spermatophyta</taxon>
        <taxon>Magnoliopsida</taxon>
        <taxon>eudicotyledons</taxon>
        <taxon>Gunneridae</taxon>
        <taxon>Pentapetalae</taxon>
        <taxon>asterids</taxon>
        <taxon>campanulids</taxon>
        <taxon>Asterales</taxon>
        <taxon>Asteraceae</taxon>
        <taxon>Asteroideae</taxon>
        <taxon>Anthemideae</taxon>
        <taxon>Artemisiinae</taxon>
        <taxon>Artemisia</taxon>
    </lineage>
</organism>
<dbReference type="Proteomes" id="UP000245207">
    <property type="component" value="Unassembled WGS sequence"/>
</dbReference>
<dbReference type="Gene3D" id="3.30.565.10">
    <property type="entry name" value="Histidine kinase-like ATPase, C-terminal domain"/>
    <property type="match status" value="1"/>
</dbReference>
<evidence type="ECO:0000256" key="2">
    <source>
        <dbReference type="ARBA" id="ARBA00022763"/>
    </source>
</evidence>
<dbReference type="InterPro" id="IPR037198">
    <property type="entry name" value="MutL_C_sf"/>
</dbReference>
<dbReference type="InterPro" id="IPR014790">
    <property type="entry name" value="MutL_C"/>
</dbReference>
<feature type="region of interest" description="Disordered" evidence="3">
    <location>
        <begin position="356"/>
        <end position="406"/>
    </location>
</feature>
<feature type="region of interest" description="Disordered" evidence="3">
    <location>
        <begin position="532"/>
        <end position="551"/>
    </location>
</feature>
<feature type="region of interest" description="Disordered" evidence="3">
    <location>
        <begin position="571"/>
        <end position="602"/>
    </location>
</feature>